<evidence type="ECO:0000313" key="2">
    <source>
        <dbReference type="EMBL" id="TDB05420.1"/>
    </source>
</evidence>
<protein>
    <submittedName>
        <fullName evidence="2">Protein DdhD</fullName>
    </submittedName>
</protein>
<accession>A0ABY2DAQ9</accession>
<name>A0ABY2DAQ9_9GAMM</name>
<dbReference type="Gene3D" id="1.10.3480.10">
    <property type="entry name" value="TorD-like"/>
    <property type="match status" value="1"/>
</dbReference>
<proteinExistence type="predicted"/>
<organism evidence="2 3">
    <name type="scientific">Halomonas marinisediminis</name>
    <dbReference type="NCBI Taxonomy" id="2546095"/>
    <lineage>
        <taxon>Bacteria</taxon>
        <taxon>Pseudomonadati</taxon>
        <taxon>Pseudomonadota</taxon>
        <taxon>Gammaproteobacteria</taxon>
        <taxon>Oceanospirillales</taxon>
        <taxon>Halomonadaceae</taxon>
        <taxon>Halomonas</taxon>
    </lineage>
</organism>
<feature type="region of interest" description="Disordered" evidence="1">
    <location>
        <begin position="228"/>
        <end position="252"/>
    </location>
</feature>
<dbReference type="SUPFAM" id="SSF89155">
    <property type="entry name" value="TorD-like"/>
    <property type="match status" value="1"/>
</dbReference>
<evidence type="ECO:0000313" key="3">
    <source>
        <dbReference type="Proteomes" id="UP000294823"/>
    </source>
</evidence>
<dbReference type="InterPro" id="IPR036411">
    <property type="entry name" value="TorD-like_sf"/>
</dbReference>
<comment type="caution">
    <text evidence="2">The sequence shown here is derived from an EMBL/GenBank/DDBJ whole genome shotgun (WGS) entry which is preliminary data.</text>
</comment>
<dbReference type="Pfam" id="PF02613">
    <property type="entry name" value="Nitrate_red_del"/>
    <property type="match status" value="1"/>
</dbReference>
<keyword evidence="3" id="KW-1185">Reference proteome</keyword>
<dbReference type="EMBL" id="SLTR01000001">
    <property type="protein sequence ID" value="TDB05420.1"/>
    <property type="molecule type" value="Genomic_DNA"/>
</dbReference>
<dbReference type="InterPro" id="IPR020945">
    <property type="entry name" value="DMSO/NO3_reduct_chaperone"/>
</dbReference>
<feature type="compositionally biased region" description="Basic and acidic residues" evidence="1">
    <location>
        <begin position="239"/>
        <end position="252"/>
    </location>
</feature>
<evidence type="ECO:0000256" key="1">
    <source>
        <dbReference type="SAM" id="MobiDB-lite"/>
    </source>
</evidence>
<sequence>MRRGDPVSAPSPTTHADEAAQLVAAETLYRLAAALFGYPLAETQQALESGRLHEALAPAWQTLTGEPWPELPASPDLTALELGYMSTFVHGQRGKPRVPLVASAYHDLVGGQTPGNFLLNVQAFYRHFDLQPAQGDEGHADEPDHLVAMLEFSALLCHLEHQALLAGRDTAPYQRAQRDFIARYLGPLLTAIRERFNAERLRTLDPTLAHLIDVLPRWASKQQAALASRVGPCPPPRSASDHSDHEISPLWD</sequence>
<gene>
    <name evidence="2" type="ORF">E0702_00180</name>
</gene>
<dbReference type="Proteomes" id="UP000294823">
    <property type="component" value="Unassembled WGS sequence"/>
</dbReference>
<reference evidence="2 3" key="1">
    <citation type="submission" date="2019-03" db="EMBL/GenBank/DDBJ databases">
        <title>Halomonas marinisediminis sp. nov., a moderately halophilic bacterium isolated from the Bohai Gulf.</title>
        <authorList>
            <person name="Ji X."/>
        </authorList>
    </citation>
    <scope>NUCLEOTIDE SEQUENCE [LARGE SCALE GENOMIC DNA]</scope>
    <source>
        <strain evidence="2 3">204</strain>
    </source>
</reference>